<protein>
    <recommendedName>
        <fullName evidence="3">DUF2783 domain-containing protein</fullName>
    </recommendedName>
</protein>
<dbReference type="AlphaFoldDB" id="H1S1E4"/>
<proteinExistence type="predicted"/>
<comment type="caution">
    <text evidence="1">The sequence shown here is derived from an EMBL/GenBank/DDBJ whole genome shotgun (WGS) entry which is preliminary data.</text>
</comment>
<evidence type="ECO:0008006" key="3">
    <source>
        <dbReference type="Google" id="ProtNLM"/>
    </source>
</evidence>
<name>H1S1E4_9BURK</name>
<dbReference type="RefSeq" id="WP_006157214.1">
    <property type="nucleotide sequence ID" value="NZ_AHJE01000017.1"/>
</dbReference>
<dbReference type="Proteomes" id="UP000005808">
    <property type="component" value="Unassembled WGS sequence"/>
</dbReference>
<dbReference type="OrthoDB" id="8705843at2"/>
<sequence>MQPTMSPTELDEIYTAMCYRMTALGEHNTSLYLARVALLALSRHTGFTDAARLLDEVSQSFEEASNMPDPAS</sequence>
<organism evidence="1 2">
    <name type="scientific">Cupriavidus basilensis OR16</name>
    <dbReference type="NCBI Taxonomy" id="1127483"/>
    <lineage>
        <taxon>Bacteria</taxon>
        <taxon>Pseudomonadati</taxon>
        <taxon>Pseudomonadota</taxon>
        <taxon>Betaproteobacteria</taxon>
        <taxon>Burkholderiales</taxon>
        <taxon>Burkholderiaceae</taxon>
        <taxon>Cupriavidus</taxon>
    </lineage>
</organism>
<gene>
    <name evidence="1" type="ORF">OR16_07386</name>
</gene>
<dbReference type="EMBL" id="AHJE01000017">
    <property type="protein sequence ID" value="EHP43519.1"/>
    <property type="molecule type" value="Genomic_DNA"/>
</dbReference>
<dbReference type="PATRIC" id="fig|1127483.3.peg.1479"/>
<evidence type="ECO:0000313" key="1">
    <source>
        <dbReference type="EMBL" id="EHP43519.1"/>
    </source>
</evidence>
<accession>H1S1E4</accession>
<evidence type="ECO:0000313" key="2">
    <source>
        <dbReference type="Proteomes" id="UP000005808"/>
    </source>
</evidence>
<reference evidence="1 2" key="1">
    <citation type="journal article" date="2012" name="J. Bacteriol.">
        <title>De Novo Genome Project of Cupriavidus basilensis OR16.</title>
        <authorList>
            <person name="Cserhati M."/>
            <person name="Kriszt B."/>
            <person name="Szoboszlay S."/>
            <person name="Toth A."/>
            <person name="Szabo I."/>
            <person name="Tancsics A."/>
            <person name="Nagy I."/>
            <person name="Horvath B."/>
            <person name="Nagy I."/>
            <person name="Kukolya J."/>
        </authorList>
    </citation>
    <scope>NUCLEOTIDE SEQUENCE [LARGE SCALE GENOMIC DNA]</scope>
    <source>
        <strain evidence="1 2">OR16</strain>
    </source>
</reference>